<organism evidence="3">
    <name type="scientific">Nippostrongylus brasiliensis</name>
    <name type="common">Rat hookworm</name>
    <dbReference type="NCBI Taxonomy" id="27835"/>
    <lineage>
        <taxon>Eukaryota</taxon>
        <taxon>Metazoa</taxon>
        <taxon>Ecdysozoa</taxon>
        <taxon>Nematoda</taxon>
        <taxon>Chromadorea</taxon>
        <taxon>Rhabditida</taxon>
        <taxon>Rhabditina</taxon>
        <taxon>Rhabditomorpha</taxon>
        <taxon>Strongyloidea</taxon>
        <taxon>Heligmosomidae</taxon>
        <taxon>Nippostrongylus</taxon>
    </lineage>
</organism>
<evidence type="ECO:0000313" key="2">
    <source>
        <dbReference type="Proteomes" id="UP000271162"/>
    </source>
</evidence>
<accession>A0A158R006</accession>
<evidence type="ECO:0000313" key="1">
    <source>
        <dbReference type="EMBL" id="VDL74597.1"/>
    </source>
</evidence>
<protein>
    <submittedName>
        <fullName evidence="3">Ig-like domain-containing protein</fullName>
    </submittedName>
</protein>
<dbReference type="OMA" id="QYVAIAF"/>
<gene>
    <name evidence="1" type="ORF">NBR_LOCUS11008</name>
</gene>
<dbReference type="GO" id="GO:1900449">
    <property type="term" value="P:regulation of glutamate receptor signaling pathway"/>
    <property type="evidence" value="ECO:0007669"/>
    <property type="project" value="InterPro"/>
</dbReference>
<reference evidence="1 2" key="2">
    <citation type="submission" date="2018-11" db="EMBL/GenBank/DDBJ databases">
        <authorList>
            <consortium name="Pathogen Informatics"/>
        </authorList>
    </citation>
    <scope>NUCLEOTIDE SEQUENCE [LARGE SCALE GENOMIC DNA]</scope>
</reference>
<keyword evidence="2" id="KW-1185">Reference proteome</keyword>
<proteinExistence type="predicted"/>
<dbReference type="Proteomes" id="UP000271162">
    <property type="component" value="Unassembled WGS sequence"/>
</dbReference>
<dbReference type="InterPro" id="IPR042789">
    <property type="entry name" value="FRRS1L"/>
</dbReference>
<dbReference type="PANTHER" id="PTHR46902:SF1">
    <property type="entry name" value="DOMON DOMAIN-CONTAINING PROTEIN FRRS1L"/>
    <property type="match status" value="1"/>
</dbReference>
<reference evidence="3" key="1">
    <citation type="submission" date="2016-04" db="UniProtKB">
        <authorList>
            <consortium name="WormBaseParasite"/>
        </authorList>
    </citation>
    <scope>IDENTIFICATION</scope>
</reference>
<dbReference type="WBParaSite" id="NBR_0001100701-mRNA-1">
    <property type="protein sequence ID" value="NBR_0001100701-mRNA-1"/>
    <property type="gene ID" value="NBR_0001100701"/>
</dbReference>
<evidence type="ECO:0000313" key="3">
    <source>
        <dbReference type="WBParaSite" id="NBR_0001100701-mRNA-1"/>
    </source>
</evidence>
<dbReference type="CDD" id="cd09628">
    <property type="entry name" value="DOMON_SDR_2_like"/>
    <property type="match status" value="1"/>
</dbReference>
<sequence length="273" mass="29826">MVLATNAAVLMNREGCGTTKACLFKPAGCDPNLDCTIGLIFFVEGPNKLRVEMVATSLIPAVQQQYIAIAFSNDTIMGGDFVTECVMSDMGQFAGWEPEVFVSYNHGKSNDRIFLEDHEHRVMITNVSSQVEDGRLVCHFTQQIIPEIDRRDGLIWTLDKSFYVMGATGSAQPDEVNAHDMNRGSHFYPIVSSAKINPSQLGEIKYDHPLKTNVVSSMKSQPPMLSEKPMKAETTALPPAVSSSIDYSTGAENSSAAGFSILALTILLLRITL</sequence>
<dbReference type="EMBL" id="UYSL01020436">
    <property type="protein sequence ID" value="VDL74597.1"/>
    <property type="molecule type" value="Genomic_DNA"/>
</dbReference>
<dbReference type="AlphaFoldDB" id="A0A158R006"/>
<name>A0A158R006_NIPBR</name>
<dbReference type="PANTHER" id="PTHR46902">
    <property type="entry name" value="DOMON DOMAIN-CONTAINING PROTEIN FRRS1L"/>
    <property type="match status" value="1"/>
</dbReference>